<accession>A0ABU5L467</accession>
<reference evidence="1 2" key="1">
    <citation type="submission" date="2023-11" db="EMBL/GenBank/DDBJ databases">
        <title>Draft genomes analysis of Pseudomonas asiatica isolated from milk, feces and farm soil of cows suffering from clinical mastitis.</title>
        <authorList>
            <person name="Rahman T."/>
            <person name="Das Z.C."/>
            <person name="Hoque M.N."/>
        </authorList>
    </citation>
    <scope>NUCLEOTIDE SEQUENCE [LARGE SCALE GENOMIC DNA]</scope>
    <source>
        <strain evidence="1 2">2F2</strain>
    </source>
</reference>
<organism evidence="1 2">
    <name type="scientific">Pseudomonas asiatica</name>
    <dbReference type="NCBI Taxonomy" id="2219225"/>
    <lineage>
        <taxon>Bacteria</taxon>
        <taxon>Pseudomonadati</taxon>
        <taxon>Pseudomonadota</taxon>
        <taxon>Gammaproteobacteria</taxon>
        <taxon>Pseudomonadales</taxon>
        <taxon>Pseudomonadaceae</taxon>
        <taxon>Pseudomonas</taxon>
    </lineage>
</organism>
<protein>
    <submittedName>
        <fullName evidence="1">Uncharacterized protein</fullName>
    </submittedName>
</protein>
<proteinExistence type="predicted"/>
<evidence type="ECO:0000313" key="2">
    <source>
        <dbReference type="Proteomes" id="UP001292116"/>
    </source>
</evidence>
<keyword evidence="2" id="KW-1185">Reference proteome</keyword>
<gene>
    <name evidence="1" type="ORF">SOW75_22515</name>
</gene>
<dbReference type="Proteomes" id="UP001292116">
    <property type="component" value="Unassembled WGS sequence"/>
</dbReference>
<sequence length="100" mass="11171">MSQVEQMANKPDRFTVKQLIERQIDQTYDRIRMRQAWERVFASGDPAELAEGMCMALSHGGFTREQKPMQITLNISGNVDAQALADSLKAFSEVAVTGHA</sequence>
<dbReference type="EMBL" id="JAXUBM010000032">
    <property type="protein sequence ID" value="MDZ5740962.1"/>
    <property type="molecule type" value="Genomic_DNA"/>
</dbReference>
<comment type="caution">
    <text evidence="1">The sequence shown here is derived from an EMBL/GenBank/DDBJ whole genome shotgun (WGS) entry which is preliminary data.</text>
</comment>
<dbReference type="RefSeq" id="WP_322491960.1">
    <property type="nucleotide sequence ID" value="NZ_JAXUBM010000032.1"/>
</dbReference>
<evidence type="ECO:0000313" key="1">
    <source>
        <dbReference type="EMBL" id="MDZ5740962.1"/>
    </source>
</evidence>
<name>A0ABU5L467_9PSED</name>